<name>A0A8S1XQ61_PAROT</name>
<dbReference type="EMBL" id="CAJJDP010000129">
    <property type="protein sequence ID" value="CAD8203250.1"/>
    <property type="molecule type" value="Genomic_DNA"/>
</dbReference>
<dbReference type="AlphaFoldDB" id="A0A8S1XQ61"/>
<organism evidence="1 2">
    <name type="scientific">Paramecium octaurelia</name>
    <dbReference type="NCBI Taxonomy" id="43137"/>
    <lineage>
        <taxon>Eukaryota</taxon>
        <taxon>Sar</taxon>
        <taxon>Alveolata</taxon>
        <taxon>Ciliophora</taxon>
        <taxon>Intramacronucleata</taxon>
        <taxon>Oligohymenophorea</taxon>
        <taxon>Peniculida</taxon>
        <taxon>Parameciidae</taxon>
        <taxon>Paramecium</taxon>
    </lineage>
</organism>
<sequence>MNEKHYMYQEDGCYHQVYGIQKLFLELCGISNYYGLIIKIFITNDAIKQIIKRCQNQSIFIVLECFQYNEKK</sequence>
<reference evidence="1" key="1">
    <citation type="submission" date="2021-01" db="EMBL/GenBank/DDBJ databases">
        <authorList>
            <consortium name="Genoscope - CEA"/>
            <person name="William W."/>
        </authorList>
    </citation>
    <scope>NUCLEOTIDE SEQUENCE</scope>
</reference>
<proteinExistence type="predicted"/>
<protein>
    <submittedName>
        <fullName evidence="1">Uncharacterized protein</fullName>
    </submittedName>
</protein>
<keyword evidence="2" id="KW-1185">Reference proteome</keyword>
<evidence type="ECO:0000313" key="1">
    <source>
        <dbReference type="EMBL" id="CAD8203250.1"/>
    </source>
</evidence>
<gene>
    <name evidence="1" type="ORF">POCTA_138.1.T1290122</name>
</gene>
<dbReference type="Proteomes" id="UP000683925">
    <property type="component" value="Unassembled WGS sequence"/>
</dbReference>
<accession>A0A8S1XQ61</accession>
<evidence type="ECO:0000313" key="2">
    <source>
        <dbReference type="Proteomes" id="UP000683925"/>
    </source>
</evidence>
<comment type="caution">
    <text evidence="1">The sequence shown here is derived from an EMBL/GenBank/DDBJ whole genome shotgun (WGS) entry which is preliminary data.</text>
</comment>